<evidence type="ECO:0000256" key="1">
    <source>
        <dbReference type="ARBA" id="ARBA00006484"/>
    </source>
</evidence>
<dbReference type="Gene3D" id="3.40.50.720">
    <property type="entry name" value="NAD(P)-binding Rossmann-like Domain"/>
    <property type="match status" value="1"/>
</dbReference>
<dbReference type="EMBL" id="MPGH01000204">
    <property type="protein sequence ID" value="OLN83275.1"/>
    <property type="molecule type" value="Genomic_DNA"/>
</dbReference>
<dbReference type="OrthoDB" id="191139at2759"/>
<comment type="similarity">
    <text evidence="1">Belongs to the short-chain dehydrogenases/reductases (SDR) family.</text>
</comment>
<keyword evidence="2" id="KW-0521">NADP</keyword>
<proteinExistence type="inferred from homology"/>
<organism evidence="4 5">
    <name type="scientific">Colletotrichum chlorophyti</name>
    <dbReference type="NCBI Taxonomy" id="708187"/>
    <lineage>
        <taxon>Eukaryota</taxon>
        <taxon>Fungi</taxon>
        <taxon>Dikarya</taxon>
        <taxon>Ascomycota</taxon>
        <taxon>Pezizomycotina</taxon>
        <taxon>Sordariomycetes</taxon>
        <taxon>Hypocreomycetidae</taxon>
        <taxon>Glomerellales</taxon>
        <taxon>Glomerellaceae</taxon>
        <taxon>Colletotrichum</taxon>
    </lineage>
</organism>
<dbReference type="PANTHER" id="PTHR24320:SF282">
    <property type="entry name" value="WW DOMAIN-CONTAINING OXIDOREDUCTASE"/>
    <property type="match status" value="1"/>
</dbReference>
<reference evidence="4 5" key="1">
    <citation type="submission" date="2016-11" db="EMBL/GenBank/DDBJ databases">
        <title>Draft Genome Assembly of Colletotrichum chlorophyti a pathogen of herbaceous plants.</title>
        <authorList>
            <person name="Gan P."/>
            <person name="Narusaka M."/>
            <person name="Tsushima A."/>
            <person name="Narusaka Y."/>
            <person name="Takano Y."/>
            <person name="Shirasu K."/>
        </authorList>
    </citation>
    <scope>NUCLEOTIDE SEQUENCE [LARGE SCALE GENOMIC DNA]</scope>
    <source>
        <strain evidence="4 5">NTL11</strain>
    </source>
</reference>
<dbReference type="AlphaFoldDB" id="A0A1Q8RG13"/>
<sequence>MIHFDPNRDIPDLSGKVILVTGGNVGLGKETITQLSKHNPAHIYLGARSESKALAAIEDIKKNVPNAAPITFLEIDLASFESIKRAAKEFLSKSQSLHLLINNAGIMACPAGVTKEGYEIQFGTNHMGHALLTKLLLPTLLQTAKSGPDKDVRIVSLSSMAENWVPGDLYNFKDIKTDMASKGTFARYGASKLANIHHAKALAKRYPELRCIAVHPGRVGTNITSGPAASWPIIRPLIGIACWLILDSVEEGARNQIWAAVSPEAESGVFYWPVGVVGKDSAKATDEDLADKLWEWTEQELNQHSYF</sequence>
<dbReference type="GO" id="GO:0016491">
    <property type="term" value="F:oxidoreductase activity"/>
    <property type="evidence" value="ECO:0007669"/>
    <property type="project" value="UniProtKB-KW"/>
</dbReference>
<accession>A0A1Q8RG13</accession>
<dbReference type="Pfam" id="PF00106">
    <property type="entry name" value="adh_short"/>
    <property type="match status" value="1"/>
</dbReference>
<dbReference type="InterPro" id="IPR002347">
    <property type="entry name" value="SDR_fam"/>
</dbReference>
<gene>
    <name evidence="4" type="ORF">CCHL11_03005</name>
</gene>
<keyword evidence="5" id="KW-1185">Reference proteome</keyword>
<evidence type="ECO:0000313" key="4">
    <source>
        <dbReference type="EMBL" id="OLN83275.1"/>
    </source>
</evidence>
<dbReference type="STRING" id="708187.A0A1Q8RG13"/>
<evidence type="ECO:0000256" key="3">
    <source>
        <dbReference type="ARBA" id="ARBA00023002"/>
    </source>
</evidence>
<keyword evidence="3" id="KW-0560">Oxidoreductase</keyword>
<dbReference type="Proteomes" id="UP000186583">
    <property type="component" value="Unassembled WGS sequence"/>
</dbReference>
<name>A0A1Q8RG13_9PEZI</name>
<protein>
    <submittedName>
        <fullName evidence="4">Putative oxidoreductase C736.13-like protein 3</fullName>
    </submittedName>
</protein>
<dbReference type="SUPFAM" id="SSF51735">
    <property type="entry name" value="NAD(P)-binding Rossmann-fold domains"/>
    <property type="match status" value="1"/>
</dbReference>
<dbReference type="InterPro" id="IPR036291">
    <property type="entry name" value="NAD(P)-bd_dom_sf"/>
</dbReference>
<dbReference type="PRINTS" id="PR00081">
    <property type="entry name" value="GDHRDH"/>
</dbReference>
<evidence type="ECO:0000256" key="2">
    <source>
        <dbReference type="ARBA" id="ARBA00022857"/>
    </source>
</evidence>
<comment type="caution">
    <text evidence="4">The sequence shown here is derived from an EMBL/GenBank/DDBJ whole genome shotgun (WGS) entry which is preliminary data.</text>
</comment>
<dbReference type="PANTHER" id="PTHR24320">
    <property type="entry name" value="RETINOL DEHYDROGENASE"/>
    <property type="match status" value="1"/>
</dbReference>
<evidence type="ECO:0000313" key="5">
    <source>
        <dbReference type="Proteomes" id="UP000186583"/>
    </source>
</evidence>